<gene>
    <name evidence="2" type="ORF">JGI4_01848</name>
</gene>
<accession>A0A0S4NCD7</accession>
<dbReference type="Proteomes" id="UP000182011">
    <property type="component" value="Unassembled WGS sequence"/>
</dbReference>
<dbReference type="Gene3D" id="2.20.25.110">
    <property type="entry name" value="S-adenosyl-L-methionine-dependent methyltransferases"/>
    <property type="match status" value="1"/>
</dbReference>
<dbReference type="InterPro" id="IPR025714">
    <property type="entry name" value="Methyltranfer_dom"/>
</dbReference>
<accession>A0A0P1MPA9</accession>
<dbReference type="Pfam" id="PF13847">
    <property type="entry name" value="Methyltransf_31"/>
    <property type="match status" value="1"/>
</dbReference>
<dbReference type="AlphaFoldDB" id="A0A0P1LGD4"/>
<accession>A0A0P1M7N9</accession>
<evidence type="ECO:0000259" key="1">
    <source>
        <dbReference type="Pfam" id="PF13847"/>
    </source>
</evidence>
<reference evidence="2 3" key="1">
    <citation type="submission" date="2015-11" db="EMBL/GenBank/DDBJ databases">
        <authorList>
            <person name="Zhang Y."/>
            <person name="Guo Z."/>
        </authorList>
    </citation>
    <scope>NUCLEOTIDE SEQUENCE [LARGE SCALE GENOMIC DNA]</scope>
    <source>
        <strain evidence="2">JGI-4</strain>
    </source>
</reference>
<proteinExistence type="predicted"/>
<name>A0A0P1LGD4_9BACT</name>
<keyword evidence="2" id="KW-0808">Transferase</keyword>
<dbReference type="InterPro" id="IPR029063">
    <property type="entry name" value="SAM-dependent_MTases_sf"/>
</dbReference>
<evidence type="ECO:0000313" key="2">
    <source>
        <dbReference type="EMBL" id="CUU07629.1"/>
    </source>
</evidence>
<dbReference type="CDD" id="cd02440">
    <property type="entry name" value="AdoMet_MTases"/>
    <property type="match status" value="1"/>
</dbReference>
<dbReference type="OrthoDB" id="9772751at2"/>
<dbReference type="Gene3D" id="3.40.50.150">
    <property type="entry name" value="Vaccinia Virus protein VP39"/>
    <property type="match status" value="1"/>
</dbReference>
<dbReference type="GO" id="GO:0008168">
    <property type="term" value="F:methyltransferase activity"/>
    <property type="evidence" value="ECO:0007669"/>
    <property type="project" value="UniProtKB-KW"/>
</dbReference>
<dbReference type="RefSeq" id="WP_075426773.1">
    <property type="nucleotide sequence ID" value="NZ_CZVJ01000047.1"/>
</dbReference>
<accession>A0A0P1LE56</accession>
<keyword evidence="2" id="KW-0489">Methyltransferase</keyword>
<evidence type="ECO:0000313" key="3">
    <source>
        <dbReference type="Proteomes" id="UP000182011"/>
    </source>
</evidence>
<dbReference type="SUPFAM" id="SSF53335">
    <property type="entry name" value="S-adenosyl-L-methionine-dependent methyltransferases"/>
    <property type="match status" value="1"/>
</dbReference>
<accession>A0A0P1MJG8</accession>
<organism evidence="2 3">
    <name type="scientific">Candidatus Kryptonium thompsonii</name>
    <dbReference type="NCBI Taxonomy" id="1633631"/>
    <lineage>
        <taxon>Bacteria</taxon>
        <taxon>Pseudomonadati</taxon>
        <taxon>Candidatus Kryptoniota</taxon>
        <taxon>Candidatus Kryptonium</taxon>
    </lineage>
</organism>
<sequence length="277" mass="32003">MPENGKFETYGKVKSASDFYDELSEDYMDMIEFSSKVESESEIFKTIVSEYKITRCLDAGCGVGLHSIILSKLGVEVLGIDISASMIEKARELAQRFGVSAEFEVLDFSLIKEKYKEKFELVLCIGNTLPHLINEKDLLIALRNFYNALVPNGILIAQILNYDKIMENEERIVNVRETPERIFVRFYDFEPTIVGSPSLKVFEIRKDFLKFNVLIVDKTKNYSHKLITTRIKPIKSEDLCRKLRMVGFKEIEIFGDFLKREFKANESKNIVVFARKT</sequence>
<dbReference type="STRING" id="1633631.GCA_001442925_01843"/>
<accession>A0A0P1MG97</accession>
<feature type="domain" description="Methyltransferase" evidence="1">
    <location>
        <begin position="54"/>
        <end position="170"/>
    </location>
</feature>
<protein>
    <submittedName>
        <fullName evidence="2">Methyltransferase domain-containing protein</fullName>
    </submittedName>
</protein>
<dbReference type="EMBL" id="FAOP01000007">
    <property type="protein sequence ID" value="CUU07629.1"/>
    <property type="molecule type" value="Genomic_DNA"/>
</dbReference>
<dbReference type="PANTHER" id="PTHR43861">
    <property type="entry name" value="TRANS-ACONITATE 2-METHYLTRANSFERASE-RELATED"/>
    <property type="match status" value="1"/>
</dbReference>
<dbReference type="GO" id="GO:0032259">
    <property type="term" value="P:methylation"/>
    <property type="evidence" value="ECO:0007669"/>
    <property type="project" value="UniProtKB-KW"/>
</dbReference>
<accession>A0A0P1L7M6</accession>
<accession>A0A0P1LGD4</accession>